<reference evidence="5" key="1">
    <citation type="submission" date="2021-02" db="EMBL/GenBank/DDBJ databases">
        <title>Sequencing the genomes of 1000 actinobacteria strains.</title>
        <authorList>
            <person name="Klenk H.-P."/>
        </authorList>
    </citation>
    <scope>NUCLEOTIDE SEQUENCE</scope>
    <source>
        <strain evidence="5">DSM 22850</strain>
    </source>
</reference>
<keyword evidence="6" id="KW-1185">Reference proteome</keyword>
<dbReference type="GO" id="GO:0003677">
    <property type="term" value="F:DNA binding"/>
    <property type="evidence" value="ECO:0007669"/>
    <property type="project" value="UniProtKB-KW"/>
</dbReference>
<dbReference type="Pfam" id="PF01638">
    <property type="entry name" value="HxlR"/>
    <property type="match status" value="1"/>
</dbReference>
<dbReference type="InterPro" id="IPR036388">
    <property type="entry name" value="WH-like_DNA-bd_sf"/>
</dbReference>
<accession>A0A940T2J6</accession>
<dbReference type="PANTHER" id="PTHR33204">
    <property type="entry name" value="TRANSCRIPTIONAL REGULATOR, MARR FAMILY"/>
    <property type="match status" value="1"/>
</dbReference>
<keyword evidence="3" id="KW-0804">Transcription</keyword>
<dbReference type="Proteomes" id="UP000675163">
    <property type="component" value="Unassembled WGS sequence"/>
</dbReference>
<evidence type="ECO:0000256" key="1">
    <source>
        <dbReference type="ARBA" id="ARBA00023015"/>
    </source>
</evidence>
<evidence type="ECO:0000259" key="4">
    <source>
        <dbReference type="PROSITE" id="PS51118"/>
    </source>
</evidence>
<keyword evidence="1" id="KW-0805">Transcription regulation</keyword>
<dbReference type="PANTHER" id="PTHR33204:SF18">
    <property type="entry name" value="TRANSCRIPTIONAL REGULATORY PROTEIN"/>
    <property type="match status" value="1"/>
</dbReference>
<comment type="caution">
    <text evidence="5">The sequence shown here is derived from an EMBL/GenBank/DDBJ whole genome shotgun (WGS) entry which is preliminary data.</text>
</comment>
<dbReference type="PROSITE" id="PS51118">
    <property type="entry name" value="HTH_HXLR"/>
    <property type="match status" value="1"/>
</dbReference>
<keyword evidence="2 5" id="KW-0238">DNA-binding</keyword>
<proteinExistence type="predicted"/>
<evidence type="ECO:0000256" key="2">
    <source>
        <dbReference type="ARBA" id="ARBA00023125"/>
    </source>
</evidence>
<sequence length="156" mass="17019">MPRKSPFLAEALENRCGIVRSLGVLTDAWSFLLVREALLGRRTFAEFRESLGIASDVLTARLAALVEQGVFERVPYQAPGHRAREAYELTAEGEGLKVVLVAMQQWGEANVPVEQPGSVLPRTRSRAARVRAVLIDEHGDVVENTDVALVRAATAA</sequence>
<evidence type="ECO:0000313" key="6">
    <source>
        <dbReference type="Proteomes" id="UP000675163"/>
    </source>
</evidence>
<dbReference type="Gene3D" id="1.10.10.10">
    <property type="entry name" value="Winged helix-like DNA-binding domain superfamily/Winged helix DNA-binding domain"/>
    <property type="match status" value="1"/>
</dbReference>
<evidence type="ECO:0000313" key="5">
    <source>
        <dbReference type="EMBL" id="MBP1324873.1"/>
    </source>
</evidence>
<dbReference type="SUPFAM" id="SSF46785">
    <property type="entry name" value="Winged helix' DNA-binding domain"/>
    <property type="match status" value="1"/>
</dbReference>
<feature type="domain" description="HTH hxlR-type" evidence="4">
    <location>
        <begin position="16"/>
        <end position="115"/>
    </location>
</feature>
<gene>
    <name evidence="5" type="ORF">JOF28_000105</name>
</gene>
<dbReference type="EMBL" id="JAFIDA010000001">
    <property type="protein sequence ID" value="MBP1324873.1"/>
    <property type="molecule type" value="Genomic_DNA"/>
</dbReference>
<organism evidence="5 6">
    <name type="scientific">Leucobacter exalbidus</name>
    <dbReference type="NCBI Taxonomy" id="662960"/>
    <lineage>
        <taxon>Bacteria</taxon>
        <taxon>Bacillati</taxon>
        <taxon>Actinomycetota</taxon>
        <taxon>Actinomycetes</taxon>
        <taxon>Micrococcales</taxon>
        <taxon>Microbacteriaceae</taxon>
        <taxon>Leucobacter</taxon>
    </lineage>
</organism>
<protein>
    <submittedName>
        <fullName evidence="5">DNA-binding HxlR family transcriptional regulator</fullName>
    </submittedName>
</protein>
<name>A0A940T2J6_9MICO</name>
<dbReference type="RefSeq" id="WP_209703989.1">
    <property type="nucleotide sequence ID" value="NZ_JAFIDA010000001.1"/>
</dbReference>
<evidence type="ECO:0000256" key="3">
    <source>
        <dbReference type="ARBA" id="ARBA00023163"/>
    </source>
</evidence>
<dbReference type="InterPro" id="IPR002577">
    <property type="entry name" value="HTH_HxlR"/>
</dbReference>
<dbReference type="InterPro" id="IPR036390">
    <property type="entry name" value="WH_DNA-bd_sf"/>
</dbReference>
<dbReference type="AlphaFoldDB" id="A0A940T2J6"/>